<proteinExistence type="predicted"/>
<evidence type="ECO:0000313" key="2">
    <source>
        <dbReference type="Proteomes" id="UP000701801"/>
    </source>
</evidence>
<dbReference type="EMBL" id="CAJVRM010000684">
    <property type="protein sequence ID" value="CAG8982690.1"/>
    <property type="molecule type" value="Genomic_DNA"/>
</dbReference>
<dbReference type="AlphaFoldDB" id="A0A9N9M0Z5"/>
<keyword evidence="2" id="KW-1185">Reference proteome</keyword>
<dbReference type="Proteomes" id="UP000701801">
    <property type="component" value="Unassembled WGS sequence"/>
</dbReference>
<sequence length="116" mass="12965">MYKKLQDEVTCFTDCTRQPTLLVLRYQNKAKGLCPPHFCLHSIRQLHGALCVAIQKSISGAGMSAGRFVHGVSTMRQLTYVALPSSWRLSLSDCRPPAIKPTWMPKTKDKGGEFQV</sequence>
<evidence type="ECO:0000313" key="1">
    <source>
        <dbReference type="EMBL" id="CAG8982690.1"/>
    </source>
</evidence>
<organism evidence="1 2">
    <name type="scientific">Hymenoscyphus albidus</name>
    <dbReference type="NCBI Taxonomy" id="595503"/>
    <lineage>
        <taxon>Eukaryota</taxon>
        <taxon>Fungi</taxon>
        <taxon>Dikarya</taxon>
        <taxon>Ascomycota</taxon>
        <taxon>Pezizomycotina</taxon>
        <taxon>Leotiomycetes</taxon>
        <taxon>Helotiales</taxon>
        <taxon>Helotiaceae</taxon>
        <taxon>Hymenoscyphus</taxon>
    </lineage>
</organism>
<name>A0A9N9M0Z5_9HELO</name>
<comment type="caution">
    <text evidence="1">The sequence shown here is derived from an EMBL/GenBank/DDBJ whole genome shotgun (WGS) entry which is preliminary data.</text>
</comment>
<gene>
    <name evidence="1" type="ORF">HYALB_00000971</name>
</gene>
<reference evidence="1" key="1">
    <citation type="submission" date="2021-07" db="EMBL/GenBank/DDBJ databases">
        <authorList>
            <person name="Durling M."/>
        </authorList>
    </citation>
    <scope>NUCLEOTIDE SEQUENCE</scope>
</reference>
<accession>A0A9N9M0Z5</accession>
<protein>
    <submittedName>
        <fullName evidence="1">Uncharacterized protein</fullName>
    </submittedName>
</protein>